<dbReference type="GeneID" id="94580066"/>
<dbReference type="OrthoDB" id="9803749at2"/>
<dbReference type="SUPFAM" id="SSF52833">
    <property type="entry name" value="Thioredoxin-like"/>
    <property type="match status" value="1"/>
</dbReference>
<dbReference type="AlphaFoldDB" id="A0A1X3DBZ4"/>
<reference evidence="4" key="1">
    <citation type="submission" date="2017-01" db="EMBL/GenBank/DDBJ databases">
        <authorList>
            <person name="Wolfgang W.J."/>
            <person name="Cole J."/>
            <person name="Wroblewski D."/>
            <person name="Mcginnis J."/>
            <person name="Musser K.A."/>
        </authorList>
    </citation>
    <scope>NUCLEOTIDE SEQUENCE [LARGE SCALE GENOMIC DNA]</scope>
    <source>
        <strain evidence="4">DSM 19151</strain>
    </source>
</reference>
<evidence type="ECO:0000256" key="1">
    <source>
        <dbReference type="ARBA" id="ARBA00007198"/>
    </source>
</evidence>
<gene>
    <name evidence="3" type="ORF">BWD09_05915</name>
</gene>
<keyword evidence="4" id="KW-1185">Reference proteome</keyword>
<proteinExistence type="inferred from homology"/>
<dbReference type="Proteomes" id="UP000193118">
    <property type="component" value="Unassembled WGS sequence"/>
</dbReference>
<dbReference type="InterPro" id="IPR006660">
    <property type="entry name" value="Arsenate_reductase-like"/>
</dbReference>
<sequence length="118" mass="13053">MTVVYGIPNCDTVKKARAWLAENGVDYQFSDFKKTPPDEALIESWLQHIPLETLLNKRGTTWRKLSGAEQAEADTQAGAVKLMAAHPSLIKRPVLCRNGRCYAGFQAAEYGQVFGKPA</sequence>
<dbReference type="InterPro" id="IPR006504">
    <property type="entry name" value="Tscrpt_reg_Spx/MgsR"/>
</dbReference>
<evidence type="ECO:0000313" key="4">
    <source>
        <dbReference type="Proteomes" id="UP000193118"/>
    </source>
</evidence>
<evidence type="ECO:0000313" key="3">
    <source>
        <dbReference type="EMBL" id="OSI17252.1"/>
    </source>
</evidence>
<accession>A0A1X3DBZ4</accession>
<dbReference type="EMBL" id="MTBO01000011">
    <property type="protein sequence ID" value="OSI17252.1"/>
    <property type="molecule type" value="Genomic_DNA"/>
</dbReference>
<dbReference type="RefSeq" id="WP_085365784.1">
    <property type="nucleotide sequence ID" value="NZ_CAUJPZ010000028.1"/>
</dbReference>
<dbReference type="STRING" id="194197.BWD09_05915"/>
<organism evidence="3 4">
    <name type="scientific">Neisseria dentiae</name>
    <dbReference type="NCBI Taxonomy" id="194197"/>
    <lineage>
        <taxon>Bacteria</taxon>
        <taxon>Pseudomonadati</taxon>
        <taxon>Pseudomonadota</taxon>
        <taxon>Betaproteobacteria</taxon>
        <taxon>Neisseriales</taxon>
        <taxon>Neisseriaceae</taxon>
        <taxon>Neisseria</taxon>
    </lineage>
</organism>
<dbReference type="Pfam" id="PF03960">
    <property type="entry name" value="ArsC"/>
    <property type="match status" value="1"/>
</dbReference>
<dbReference type="PANTHER" id="PTHR30041">
    <property type="entry name" value="ARSENATE REDUCTASE"/>
    <property type="match status" value="1"/>
</dbReference>
<dbReference type="PANTHER" id="PTHR30041:SF8">
    <property type="entry name" value="PROTEIN YFFB"/>
    <property type="match status" value="1"/>
</dbReference>
<name>A0A1X3DBZ4_9NEIS</name>
<dbReference type="Gene3D" id="3.40.30.10">
    <property type="entry name" value="Glutaredoxin"/>
    <property type="match status" value="1"/>
</dbReference>
<comment type="similarity">
    <text evidence="1 2">Belongs to the ArsC family.</text>
</comment>
<dbReference type="InterPro" id="IPR036249">
    <property type="entry name" value="Thioredoxin-like_sf"/>
</dbReference>
<dbReference type="PROSITE" id="PS51353">
    <property type="entry name" value="ARSC"/>
    <property type="match status" value="1"/>
</dbReference>
<evidence type="ECO:0000256" key="2">
    <source>
        <dbReference type="PROSITE-ProRule" id="PRU01282"/>
    </source>
</evidence>
<dbReference type="CDD" id="cd03035">
    <property type="entry name" value="ArsC_Yffb"/>
    <property type="match status" value="1"/>
</dbReference>
<protein>
    <submittedName>
        <fullName evidence="3">Arsenate reductase</fullName>
    </submittedName>
</protein>
<dbReference type="NCBIfam" id="TIGR01617">
    <property type="entry name" value="arsC_related"/>
    <property type="match status" value="1"/>
</dbReference>
<comment type="caution">
    <text evidence="3">The sequence shown here is derived from an EMBL/GenBank/DDBJ whole genome shotgun (WGS) entry which is preliminary data.</text>
</comment>